<dbReference type="AlphaFoldDB" id="A0A1B4FF99"/>
<evidence type="ECO:0000313" key="1">
    <source>
        <dbReference type="EMBL" id="AOJ02309.1"/>
    </source>
</evidence>
<keyword evidence="2" id="KW-1185">Reference proteome</keyword>
<protein>
    <submittedName>
        <fullName evidence="1">Uncharacterized protein</fullName>
    </submittedName>
</protein>
<name>A0A1B4FF99_9BURK</name>
<proteinExistence type="predicted"/>
<sequence>MQIVDVHPRQHGVLRVRDTRLAGGEALDEVGERVELLVRGVAGRLEPALERQRDDPQRRILVLRDVALESNSSQTR</sequence>
<accession>A0A1B4FF99</accession>
<evidence type="ECO:0000313" key="2">
    <source>
        <dbReference type="Proteomes" id="UP000062519"/>
    </source>
</evidence>
<organism evidence="1 2">
    <name type="scientific">Burkholderia mayonis</name>
    <dbReference type="NCBI Taxonomy" id="1385591"/>
    <lineage>
        <taxon>Bacteria</taxon>
        <taxon>Pseudomonadati</taxon>
        <taxon>Pseudomonadota</taxon>
        <taxon>Betaproteobacteria</taxon>
        <taxon>Burkholderiales</taxon>
        <taxon>Burkholderiaceae</taxon>
        <taxon>Burkholderia</taxon>
        <taxon>pseudomallei group</taxon>
    </lineage>
</organism>
<gene>
    <name evidence="1" type="ORF">WS70_11115</name>
</gene>
<dbReference type="EMBL" id="CP013386">
    <property type="protein sequence ID" value="AOJ02309.1"/>
    <property type="molecule type" value="Genomic_DNA"/>
</dbReference>
<dbReference type="KEGG" id="buu:WS70_11115"/>
<dbReference type="Proteomes" id="UP000062519">
    <property type="component" value="Chromosome 1"/>
</dbReference>
<reference evidence="1 2" key="1">
    <citation type="submission" date="2015-12" db="EMBL/GenBank/DDBJ databases">
        <title>Diversity of Burkholderia near neighbor genomes.</title>
        <authorList>
            <person name="Sahl J."/>
            <person name="Wagner D."/>
            <person name="Keim P."/>
        </authorList>
    </citation>
    <scope>NUCLEOTIDE SEQUENCE [LARGE SCALE GENOMIC DNA]</scope>
    <source>
        <strain evidence="1 2">BDU6</strain>
    </source>
</reference>